<name>C7N088_SACVD</name>
<feature type="transmembrane region" description="Helical" evidence="1">
    <location>
        <begin position="12"/>
        <end position="34"/>
    </location>
</feature>
<reference evidence="3 4" key="1">
    <citation type="journal article" date="2009" name="Stand. Genomic Sci.">
        <title>Complete genome sequence of Saccharomonospora viridis type strain (P101).</title>
        <authorList>
            <person name="Pati A."/>
            <person name="Sikorski J."/>
            <person name="Nolan M."/>
            <person name="Lapidus A."/>
            <person name="Copeland A."/>
            <person name="Glavina Del Rio T."/>
            <person name="Lucas S."/>
            <person name="Chen F."/>
            <person name="Tice H."/>
            <person name="Pitluck S."/>
            <person name="Cheng J.F."/>
            <person name="Chertkov O."/>
            <person name="Brettin T."/>
            <person name="Han C."/>
            <person name="Detter J.C."/>
            <person name="Kuske C."/>
            <person name="Bruce D."/>
            <person name="Goodwin L."/>
            <person name="Chain P."/>
            <person name="D'haeseleer P."/>
            <person name="Chen A."/>
            <person name="Palaniappan K."/>
            <person name="Ivanova N."/>
            <person name="Mavromatis K."/>
            <person name="Mikhailova N."/>
            <person name="Rohde M."/>
            <person name="Tindall B.J."/>
            <person name="Goker M."/>
            <person name="Bristow J."/>
            <person name="Eisen J.A."/>
            <person name="Markowitz V."/>
            <person name="Hugenholtz P."/>
            <person name="Kyrpides N.C."/>
            <person name="Klenk H.P."/>
        </authorList>
    </citation>
    <scope>NUCLEOTIDE SEQUENCE [LARGE SCALE GENOMIC DNA]</scope>
    <source>
        <strain evidence="4">ATCC 15386 / DSM 43017 / JCM 3036 / NBRC 12207 / P101</strain>
    </source>
</reference>
<evidence type="ECO:0000313" key="3">
    <source>
        <dbReference type="EMBL" id="ACU97624.1"/>
    </source>
</evidence>
<keyword evidence="1" id="KW-1133">Transmembrane helix</keyword>
<organism evidence="3 4">
    <name type="scientific">Saccharomonospora viridis (strain ATCC 15386 / DSM 43017 / JCM 3036 / CCUG 5913 / NBRC 12207 / NCIMB 9602 / P101)</name>
    <name type="common">Thermoactinomyces viridis</name>
    <dbReference type="NCBI Taxonomy" id="471857"/>
    <lineage>
        <taxon>Bacteria</taxon>
        <taxon>Bacillati</taxon>
        <taxon>Actinomycetota</taxon>
        <taxon>Actinomycetes</taxon>
        <taxon>Pseudonocardiales</taxon>
        <taxon>Pseudonocardiaceae</taxon>
        <taxon>Saccharomonospora</taxon>
    </lineage>
</organism>
<feature type="transmembrane region" description="Helical" evidence="1">
    <location>
        <begin position="530"/>
        <end position="548"/>
    </location>
</feature>
<dbReference type="InterPro" id="IPR007111">
    <property type="entry name" value="NACHT_NTPase"/>
</dbReference>
<dbReference type="SUPFAM" id="SSF52540">
    <property type="entry name" value="P-loop containing nucleoside triphosphate hydrolases"/>
    <property type="match status" value="1"/>
</dbReference>
<feature type="transmembrane region" description="Helical" evidence="1">
    <location>
        <begin position="554"/>
        <end position="573"/>
    </location>
</feature>
<dbReference type="Pfam" id="PF05729">
    <property type="entry name" value="NACHT"/>
    <property type="match status" value="1"/>
</dbReference>
<evidence type="ECO:0000259" key="2">
    <source>
        <dbReference type="Pfam" id="PF05729"/>
    </source>
</evidence>
<gene>
    <name evidence="3" type="ordered locus">Svir_26360</name>
</gene>
<dbReference type="STRING" id="471857.Svir_26360"/>
<sequence length="715" mass="78894">MVVRGRIWSARSALGVGVGITALLVGLAASTVWLLDRTDGDDGAGIANVLALPVAVLFGLPSLVWGWRARPRADEPAVLAREARKLLDVVTTDETRTLAKLLGDTGYARPADIGFTQPKAAQVTWRGDGGATTGSLSTIADYYDTLDLGRLVVLGAPGAGKTVLVLQLLRDLAIRAQRALEPGSRTKVRIPVRLSLPSFVVPSTVVDPARIRTAFDDWMVTQLTTRGVRKATAHALLAHGWILPVLDGLDEMDPDDSNAPRARRTLAALNDPVGPAPRPVVLTCRTQRYDQLARNTGTALQDATAVTLQPLDAEQVIAWLAYRFPDPTQPDGLQRRWRRVATILRRHPRGRLATCLTTPLHLYLATAIYRGSDTKPGQLCEMDADELEQFLFDQLVPALTSHHPRDKHTHYRPDDVRRWLNTLADHLAVMAQRGRSSVELYPLELWRTNKHAQHTRHGTAVLSAGVIMLVAALFFNESLLTAALVAIPIGWSAYHKDVPSTLSAYSKVFPGTARGAAGAAHRLERIDLRVLAIAVPVHATLFFIYSGLTSLAEKLWLGAVFGGLHLLILAVVSTPQHAVERPSRTLRQPVLHDFTKYGFFFFFMYVNARTLFHLEGTPSLEALSPKSLLQGLPYYGVLMLIVLNADGKSQHFVSALRPSHSKHLPRRLGRFLDWAYHAGLLRMSGTAIQFRHQDLQTHFTTPRTRPTDQHEHARR</sequence>
<keyword evidence="4" id="KW-1185">Reference proteome</keyword>
<keyword evidence="1" id="KW-0812">Transmembrane</keyword>
<keyword evidence="1" id="KW-0472">Membrane</keyword>
<protein>
    <recommendedName>
        <fullName evidence="2">NACHT domain-containing protein</fullName>
    </recommendedName>
</protein>
<feature type="domain" description="NACHT" evidence="2">
    <location>
        <begin position="151"/>
        <end position="321"/>
    </location>
</feature>
<dbReference type="Proteomes" id="UP000000841">
    <property type="component" value="Chromosome"/>
</dbReference>
<dbReference type="InterPro" id="IPR027417">
    <property type="entry name" value="P-loop_NTPase"/>
</dbReference>
<dbReference type="KEGG" id="svi:Svir_26360"/>
<dbReference type="AlphaFoldDB" id="C7N088"/>
<proteinExistence type="predicted"/>
<dbReference type="eggNOG" id="COG5635">
    <property type="taxonomic scope" value="Bacteria"/>
</dbReference>
<evidence type="ECO:0000313" key="4">
    <source>
        <dbReference type="Proteomes" id="UP000000841"/>
    </source>
</evidence>
<dbReference type="Gene3D" id="3.40.50.300">
    <property type="entry name" value="P-loop containing nucleotide triphosphate hydrolases"/>
    <property type="match status" value="1"/>
</dbReference>
<accession>C7N088</accession>
<dbReference type="HOGENOM" id="CLU_386295_0_0_11"/>
<dbReference type="EMBL" id="CP001683">
    <property type="protein sequence ID" value="ACU97624.1"/>
    <property type="molecule type" value="Genomic_DNA"/>
</dbReference>
<feature type="transmembrane region" description="Helical" evidence="1">
    <location>
        <begin position="46"/>
        <end position="67"/>
    </location>
</feature>
<evidence type="ECO:0000256" key="1">
    <source>
        <dbReference type="SAM" id="Phobius"/>
    </source>
</evidence>